<comment type="caution">
    <text evidence="12">The sequence shown here is derived from an EMBL/GenBank/DDBJ whole genome shotgun (WGS) entry which is preliminary data.</text>
</comment>
<keyword evidence="6" id="KW-1000">Mitochondrion outer membrane</keyword>
<gene>
    <name evidence="12" type="ORF">LITE_LOCUS3047</name>
</gene>
<dbReference type="GO" id="GO:0005742">
    <property type="term" value="C:mitochondrial outer membrane translocase complex"/>
    <property type="evidence" value="ECO:0007669"/>
    <property type="project" value="InterPro"/>
</dbReference>
<keyword evidence="5 11" id="KW-0812">Transmembrane</keyword>
<accession>A0AAV0H7C9</accession>
<evidence type="ECO:0000256" key="10">
    <source>
        <dbReference type="ARBA" id="ARBA00023136"/>
    </source>
</evidence>
<protein>
    <recommendedName>
        <fullName evidence="14">Mitochondrial import receptor subunit TOM20</fullName>
    </recommendedName>
</protein>
<proteinExistence type="inferred from homology"/>
<evidence type="ECO:0000256" key="5">
    <source>
        <dbReference type="ARBA" id="ARBA00022692"/>
    </source>
</evidence>
<dbReference type="Proteomes" id="UP001154282">
    <property type="component" value="Unassembled WGS sequence"/>
</dbReference>
<comment type="subcellular location">
    <subcellularLocation>
        <location evidence="2">Mitochondrion outer membrane</location>
        <topology evidence="2">Single-pass membrane protein</topology>
    </subcellularLocation>
</comment>
<keyword evidence="9" id="KW-0496">Mitochondrion</keyword>
<evidence type="ECO:0000256" key="9">
    <source>
        <dbReference type="ARBA" id="ARBA00023128"/>
    </source>
</evidence>
<dbReference type="EMBL" id="CAMGYJ010000002">
    <property type="protein sequence ID" value="CAI0381225.1"/>
    <property type="molecule type" value="Genomic_DNA"/>
</dbReference>
<feature type="transmembrane region" description="Helical" evidence="11">
    <location>
        <begin position="172"/>
        <end position="194"/>
    </location>
</feature>
<evidence type="ECO:0000256" key="1">
    <source>
        <dbReference type="ARBA" id="ARBA00003450"/>
    </source>
</evidence>
<evidence type="ECO:0000256" key="8">
    <source>
        <dbReference type="ARBA" id="ARBA00022989"/>
    </source>
</evidence>
<dbReference type="InterPro" id="IPR010547">
    <property type="entry name" value="TOM20_imprt_rcpt"/>
</dbReference>
<dbReference type="SUPFAM" id="SSF48452">
    <property type="entry name" value="TPR-like"/>
    <property type="match status" value="1"/>
</dbReference>
<dbReference type="GO" id="GO:0015031">
    <property type="term" value="P:protein transport"/>
    <property type="evidence" value="ECO:0007669"/>
    <property type="project" value="UniProtKB-KW"/>
</dbReference>
<dbReference type="GO" id="GO:0045040">
    <property type="term" value="P:protein insertion into mitochondrial outer membrane"/>
    <property type="evidence" value="ECO:0007669"/>
    <property type="project" value="InterPro"/>
</dbReference>
<evidence type="ECO:0000256" key="4">
    <source>
        <dbReference type="ARBA" id="ARBA00022448"/>
    </source>
</evidence>
<keyword evidence="13" id="KW-1185">Reference proteome</keyword>
<dbReference type="AlphaFoldDB" id="A0AAV0H7C9"/>
<reference evidence="12" key="1">
    <citation type="submission" date="2022-08" db="EMBL/GenBank/DDBJ databases">
        <authorList>
            <person name="Gutierrez-Valencia J."/>
        </authorList>
    </citation>
    <scope>NUCLEOTIDE SEQUENCE</scope>
</reference>
<sequence length="238" mass="26552">MEFSEEDFTRLLVMEQARKTAEANYAKNPLDADNLTKWGGALLQLCQLERGPEAMSRMINAVSKFEEALDINPSKHEALWGMGNAETNLAFLIPDPDQAEEHFLAAAQLYQRALDEAPNNLIYRQSLMEVSKAPAVHRQAFAGGRQTLGDAFAASSTTKGSRKKKDSKTKDFIYDACGWIILAAGVATALLMSARSQSQLPPPSPFYAHILSLRGPFKLVRLYMESLQLRYPQFKFYG</sequence>
<evidence type="ECO:0008006" key="14">
    <source>
        <dbReference type="Google" id="ProtNLM"/>
    </source>
</evidence>
<evidence type="ECO:0000256" key="2">
    <source>
        <dbReference type="ARBA" id="ARBA00004572"/>
    </source>
</evidence>
<evidence type="ECO:0000256" key="3">
    <source>
        <dbReference type="ARBA" id="ARBA00005792"/>
    </source>
</evidence>
<dbReference type="Gene3D" id="1.25.40.10">
    <property type="entry name" value="Tetratricopeptide repeat domain"/>
    <property type="match status" value="1"/>
</dbReference>
<evidence type="ECO:0000313" key="12">
    <source>
        <dbReference type="EMBL" id="CAI0381225.1"/>
    </source>
</evidence>
<evidence type="ECO:0000256" key="6">
    <source>
        <dbReference type="ARBA" id="ARBA00022787"/>
    </source>
</evidence>
<organism evidence="12 13">
    <name type="scientific">Linum tenue</name>
    <dbReference type="NCBI Taxonomy" id="586396"/>
    <lineage>
        <taxon>Eukaryota</taxon>
        <taxon>Viridiplantae</taxon>
        <taxon>Streptophyta</taxon>
        <taxon>Embryophyta</taxon>
        <taxon>Tracheophyta</taxon>
        <taxon>Spermatophyta</taxon>
        <taxon>Magnoliopsida</taxon>
        <taxon>eudicotyledons</taxon>
        <taxon>Gunneridae</taxon>
        <taxon>Pentapetalae</taxon>
        <taxon>rosids</taxon>
        <taxon>fabids</taxon>
        <taxon>Malpighiales</taxon>
        <taxon>Linaceae</taxon>
        <taxon>Linum</taxon>
    </lineage>
</organism>
<dbReference type="PANTHER" id="PTHR32409:SF13">
    <property type="entry name" value="MITOCHONDRIAL IMPORT RECEPTOR SUBUNIT TOM20-2"/>
    <property type="match status" value="1"/>
</dbReference>
<dbReference type="PANTHER" id="PTHR32409">
    <property type="entry name" value="MITOCHONDRIAL IMPORT RECEPTOR SUBUNIT TOM20-1-RELATED"/>
    <property type="match status" value="1"/>
</dbReference>
<keyword evidence="4" id="KW-0813">Transport</keyword>
<keyword evidence="7" id="KW-0653">Protein transport</keyword>
<keyword evidence="10 11" id="KW-0472">Membrane</keyword>
<evidence type="ECO:0000313" key="13">
    <source>
        <dbReference type="Proteomes" id="UP001154282"/>
    </source>
</evidence>
<evidence type="ECO:0000256" key="11">
    <source>
        <dbReference type="SAM" id="Phobius"/>
    </source>
</evidence>
<dbReference type="InterPro" id="IPR011990">
    <property type="entry name" value="TPR-like_helical_dom_sf"/>
</dbReference>
<name>A0AAV0H7C9_9ROSI</name>
<keyword evidence="8 11" id="KW-1133">Transmembrane helix</keyword>
<comment type="similarity">
    <text evidence="3">Belongs to the Tom20 family.</text>
</comment>
<evidence type="ECO:0000256" key="7">
    <source>
        <dbReference type="ARBA" id="ARBA00022927"/>
    </source>
</evidence>
<dbReference type="Pfam" id="PF06552">
    <property type="entry name" value="TOM20_plant"/>
    <property type="match status" value="1"/>
</dbReference>
<comment type="function">
    <text evidence="1">Central component of the receptor complex responsible for the recognition and translocation of cytosolically synthesized mitochondrial preproteins. Together with TOM22 functions as the transit peptide receptor at the surface of the mitochondrion outer membrane and facilitates the movement of preproteins into the translocation pore.</text>
</comment>